<dbReference type="Proteomes" id="UP000677228">
    <property type="component" value="Unassembled WGS sequence"/>
</dbReference>
<gene>
    <name evidence="2" type="ORF">GPM918_LOCUS36867</name>
    <name evidence="1" type="ORF">OVA965_LOCUS32637</name>
    <name evidence="4" type="ORF">SRO942_LOCUS37618</name>
    <name evidence="3" type="ORF">TMI583_LOCUS33504</name>
</gene>
<proteinExistence type="predicted"/>
<dbReference type="EMBL" id="CAJNOQ010022752">
    <property type="protein sequence ID" value="CAF1505307.1"/>
    <property type="molecule type" value="Genomic_DNA"/>
</dbReference>
<evidence type="ECO:0000313" key="4">
    <source>
        <dbReference type="EMBL" id="CAF4366589.1"/>
    </source>
</evidence>
<name>A0A815TH64_9BILA</name>
<dbReference type="Proteomes" id="UP000681722">
    <property type="component" value="Unassembled WGS sequence"/>
</dbReference>
<dbReference type="EMBL" id="CAJOBC010088276">
    <property type="protein sequence ID" value="CAF4366589.1"/>
    <property type="molecule type" value="Genomic_DNA"/>
</dbReference>
<accession>A0A815TH64</accession>
<comment type="caution">
    <text evidence="2">The sequence shown here is derived from an EMBL/GenBank/DDBJ whole genome shotgun (WGS) entry which is preliminary data.</text>
</comment>
<dbReference type="Proteomes" id="UP000682733">
    <property type="component" value="Unassembled WGS sequence"/>
</dbReference>
<dbReference type="EMBL" id="CAJNOK010025629">
    <property type="protein sequence ID" value="CAF1392338.1"/>
    <property type="molecule type" value="Genomic_DNA"/>
</dbReference>
<feature type="non-terminal residue" evidence="2">
    <location>
        <position position="1"/>
    </location>
</feature>
<dbReference type="AlphaFoldDB" id="A0A815TH64"/>
<protein>
    <submittedName>
        <fullName evidence="2">Uncharacterized protein</fullName>
    </submittedName>
</protein>
<evidence type="ECO:0000313" key="2">
    <source>
        <dbReference type="EMBL" id="CAF1505307.1"/>
    </source>
</evidence>
<organism evidence="2 5">
    <name type="scientific">Didymodactylos carnosus</name>
    <dbReference type="NCBI Taxonomy" id="1234261"/>
    <lineage>
        <taxon>Eukaryota</taxon>
        <taxon>Metazoa</taxon>
        <taxon>Spiralia</taxon>
        <taxon>Gnathifera</taxon>
        <taxon>Rotifera</taxon>
        <taxon>Eurotatoria</taxon>
        <taxon>Bdelloidea</taxon>
        <taxon>Philodinida</taxon>
        <taxon>Philodinidae</taxon>
        <taxon>Didymodactylos</taxon>
    </lineage>
</organism>
<evidence type="ECO:0000313" key="5">
    <source>
        <dbReference type="Proteomes" id="UP000663829"/>
    </source>
</evidence>
<dbReference type="EMBL" id="CAJOBA010047345">
    <property type="protein sequence ID" value="CAF4199990.1"/>
    <property type="molecule type" value="Genomic_DNA"/>
</dbReference>
<sequence length="84" mass="9273">KTPTTTNNLQSSPRITQAMNLLNEVMALTTIPANTNDVSLVNDGDIRHDIGLTEIKDNDSGYVQQQTTTQVLNQFDSPSEVELR</sequence>
<evidence type="ECO:0000313" key="3">
    <source>
        <dbReference type="EMBL" id="CAF4199990.1"/>
    </source>
</evidence>
<keyword evidence="5" id="KW-1185">Reference proteome</keyword>
<evidence type="ECO:0000313" key="1">
    <source>
        <dbReference type="EMBL" id="CAF1392338.1"/>
    </source>
</evidence>
<reference evidence="2" key="1">
    <citation type="submission" date="2021-02" db="EMBL/GenBank/DDBJ databases">
        <authorList>
            <person name="Nowell W R."/>
        </authorList>
    </citation>
    <scope>NUCLEOTIDE SEQUENCE</scope>
</reference>
<dbReference type="Proteomes" id="UP000663829">
    <property type="component" value="Unassembled WGS sequence"/>
</dbReference>